<feature type="transmembrane region" description="Helical" evidence="7">
    <location>
        <begin position="139"/>
        <end position="157"/>
    </location>
</feature>
<dbReference type="PANTHER" id="PTHR10590:SF4">
    <property type="entry name" value="SOLUTE CARRIER FAMILY 28 MEMBER 3"/>
    <property type="match status" value="1"/>
</dbReference>
<name>T1IMK0_STRMM</name>
<feature type="transmembrane region" description="Helical" evidence="7">
    <location>
        <begin position="110"/>
        <end position="133"/>
    </location>
</feature>
<feature type="domain" description="Concentrative nucleoside transporter N-terminal" evidence="8">
    <location>
        <begin position="145"/>
        <end position="218"/>
    </location>
</feature>
<comment type="subcellular location">
    <subcellularLocation>
        <location evidence="1">Cell membrane</location>
        <topology evidence="1">Multi-pass membrane protein</topology>
    </subcellularLocation>
</comment>
<protein>
    <recommendedName>
        <fullName evidence="12">Sodium/nucleoside cotransporter</fullName>
    </recommendedName>
</protein>
<evidence type="ECO:0000256" key="6">
    <source>
        <dbReference type="ARBA" id="ARBA00023136"/>
    </source>
</evidence>
<feature type="transmembrane region" description="Helical" evidence="7">
    <location>
        <begin position="271"/>
        <end position="293"/>
    </location>
</feature>
<dbReference type="GO" id="GO:0005886">
    <property type="term" value="C:plasma membrane"/>
    <property type="evidence" value="ECO:0007669"/>
    <property type="project" value="UniProtKB-SubCell"/>
</dbReference>
<evidence type="ECO:0000256" key="2">
    <source>
        <dbReference type="ARBA" id="ARBA00009033"/>
    </source>
</evidence>
<dbReference type="Proteomes" id="UP000014500">
    <property type="component" value="Unassembled WGS sequence"/>
</dbReference>
<dbReference type="InterPro" id="IPR011657">
    <property type="entry name" value="CNT_C_dom"/>
</dbReference>
<dbReference type="PhylomeDB" id="T1IMK0"/>
<dbReference type="STRING" id="126957.T1IMK0"/>
<accession>T1IMK0</accession>
<dbReference type="eggNOG" id="KOG3747">
    <property type="taxonomic scope" value="Eukaryota"/>
</dbReference>
<proteinExistence type="inferred from homology"/>
<feature type="transmembrane region" description="Helical" evidence="7">
    <location>
        <begin position="401"/>
        <end position="422"/>
    </location>
</feature>
<reference evidence="11" key="1">
    <citation type="submission" date="2011-05" db="EMBL/GenBank/DDBJ databases">
        <authorList>
            <person name="Richards S.R."/>
            <person name="Qu J."/>
            <person name="Jiang H."/>
            <person name="Jhangiani S.N."/>
            <person name="Agravi P."/>
            <person name="Goodspeed R."/>
            <person name="Gross S."/>
            <person name="Mandapat C."/>
            <person name="Jackson L."/>
            <person name="Mathew T."/>
            <person name="Pu L."/>
            <person name="Thornton R."/>
            <person name="Saada N."/>
            <person name="Wilczek-Boney K.B."/>
            <person name="Lee S."/>
            <person name="Kovar C."/>
            <person name="Wu Y."/>
            <person name="Scherer S.E."/>
            <person name="Worley K.C."/>
            <person name="Muzny D.M."/>
            <person name="Gibbs R."/>
        </authorList>
    </citation>
    <scope>NUCLEOTIDE SEQUENCE</scope>
    <source>
        <strain evidence="11">Brora</strain>
    </source>
</reference>
<evidence type="ECO:0008006" key="12">
    <source>
        <dbReference type="Google" id="ProtNLM"/>
    </source>
</evidence>
<dbReference type="InterPro" id="IPR002668">
    <property type="entry name" value="CNT_N_dom"/>
</dbReference>
<keyword evidence="5 7" id="KW-1133">Transmembrane helix</keyword>
<dbReference type="Pfam" id="PF07662">
    <property type="entry name" value="Nucleos_tra2_C"/>
    <property type="match status" value="1"/>
</dbReference>
<dbReference type="OMA" id="KNTITHR"/>
<evidence type="ECO:0000313" key="11">
    <source>
        <dbReference type="Proteomes" id="UP000014500"/>
    </source>
</evidence>
<reference evidence="10" key="2">
    <citation type="submission" date="2015-02" db="UniProtKB">
        <authorList>
            <consortium name="EnsemblMetazoa"/>
        </authorList>
    </citation>
    <scope>IDENTIFICATION</scope>
</reference>
<dbReference type="InterPro" id="IPR008276">
    <property type="entry name" value="C_nuclsd_transpt"/>
</dbReference>
<feature type="domain" description="Concentrative nucleoside transporter C-terminal" evidence="9">
    <location>
        <begin position="344"/>
        <end position="556"/>
    </location>
</feature>
<evidence type="ECO:0000256" key="1">
    <source>
        <dbReference type="ARBA" id="ARBA00004651"/>
    </source>
</evidence>
<evidence type="ECO:0000256" key="7">
    <source>
        <dbReference type="SAM" id="Phobius"/>
    </source>
</evidence>
<keyword evidence="11" id="KW-1185">Reference proteome</keyword>
<evidence type="ECO:0000256" key="5">
    <source>
        <dbReference type="ARBA" id="ARBA00022989"/>
    </source>
</evidence>
<feature type="transmembrane region" description="Helical" evidence="7">
    <location>
        <begin position="499"/>
        <end position="525"/>
    </location>
</feature>
<feature type="transmembrane region" description="Helical" evidence="7">
    <location>
        <begin position="68"/>
        <end position="89"/>
    </location>
</feature>
<evidence type="ECO:0000256" key="4">
    <source>
        <dbReference type="ARBA" id="ARBA00022692"/>
    </source>
</evidence>
<dbReference type="HOGENOM" id="CLU_455854_0_0_1"/>
<evidence type="ECO:0000256" key="3">
    <source>
        <dbReference type="ARBA" id="ARBA00022475"/>
    </source>
</evidence>
<dbReference type="GO" id="GO:0005415">
    <property type="term" value="F:nucleoside:sodium symporter activity"/>
    <property type="evidence" value="ECO:0007669"/>
    <property type="project" value="TreeGrafter"/>
</dbReference>
<evidence type="ECO:0000259" key="9">
    <source>
        <dbReference type="Pfam" id="PF07662"/>
    </source>
</evidence>
<keyword evidence="3" id="KW-1003">Cell membrane</keyword>
<sequence length="599" mass="67102">MAEIVSPDFSSRESGYGNTWENITSKKCFSCVKIIFIFTLFLLYNAYLVYAAFYSFNKTQSWCADIKLVIAITVCVYLIILLVQIAKIYNTSTLSGLPTFMLNRIKMHKYCRCSSSVIAIFVGMILSAVIIIDGSGNDLKLRALAGLWLIIIISFLLSKHPTQIQIRPVLWCIALEISFAMILKRHEGFINILACIIEKTGIFRQYMHVGTEILFGYLVSGNLKSSNNETLLITHNPYAFYDAPVLLFFNVIFTMMTFLKITAWIFVKIGWIFEITINTTAIESVVVITNFFWGHAKSILFVQTHLGILTKSELHTILVASFATLGPNVKILEYLENLQINETHFILANFLTLPAIVVFSKLFYPEVSVTVSKYSDISLYSDSSVSNIISMNLLMSAVKGAIFGANYVCIVCGNILGFWAMLSFFNDFIHWPLELLNWNYVTLQWIVSLPFIPLTYMTGVSFQESKIISLCAASGRLWGVNQSFTCLAKKRKEISARSFIIAIYVCGGFSGIVMTGAYLGAMAFICPTKLPEMAQLLIRAVIAGSFAVLSTAFIAGTVNLKNTITHRLKNYSIISYCIRRSINTTEFAAVISKSSKNNK</sequence>
<dbReference type="PANTHER" id="PTHR10590">
    <property type="entry name" value="SODIUM/NUCLEOSIDE COTRANSPORTER"/>
    <property type="match status" value="1"/>
</dbReference>
<keyword evidence="4 7" id="KW-0812">Transmembrane</keyword>
<organism evidence="10 11">
    <name type="scientific">Strigamia maritima</name>
    <name type="common">European centipede</name>
    <name type="synonym">Geophilus maritimus</name>
    <dbReference type="NCBI Taxonomy" id="126957"/>
    <lineage>
        <taxon>Eukaryota</taxon>
        <taxon>Metazoa</taxon>
        <taxon>Ecdysozoa</taxon>
        <taxon>Arthropoda</taxon>
        <taxon>Myriapoda</taxon>
        <taxon>Chilopoda</taxon>
        <taxon>Pleurostigmophora</taxon>
        <taxon>Geophilomorpha</taxon>
        <taxon>Linotaeniidae</taxon>
        <taxon>Strigamia</taxon>
    </lineage>
</organism>
<feature type="transmembrane region" description="Helical" evidence="7">
    <location>
        <begin position="537"/>
        <end position="560"/>
    </location>
</feature>
<feature type="transmembrane region" description="Helical" evidence="7">
    <location>
        <begin position="238"/>
        <end position="259"/>
    </location>
</feature>
<comment type="similarity">
    <text evidence="2">Belongs to the concentrative nucleoside transporter (CNT) (TC 2.A.41) family.</text>
</comment>
<dbReference type="AlphaFoldDB" id="T1IMK0"/>
<evidence type="ECO:0000313" key="10">
    <source>
        <dbReference type="EnsemblMetazoa" id="SMAR002209-PA"/>
    </source>
</evidence>
<dbReference type="Pfam" id="PF01773">
    <property type="entry name" value="Nucleos_tra2_N"/>
    <property type="match status" value="1"/>
</dbReference>
<dbReference type="EnsemblMetazoa" id="SMAR002209-RA">
    <property type="protein sequence ID" value="SMAR002209-PA"/>
    <property type="gene ID" value="SMAR002209"/>
</dbReference>
<keyword evidence="6 7" id="KW-0472">Membrane</keyword>
<evidence type="ECO:0000259" key="8">
    <source>
        <dbReference type="Pfam" id="PF01773"/>
    </source>
</evidence>
<feature type="transmembrane region" description="Helical" evidence="7">
    <location>
        <begin position="34"/>
        <end position="56"/>
    </location>
</feature>
<dbReference type="EMBL" id="JH431067">
    <property type="status" value="NOT_ANNOTATED_CDS"/>
    <property type="molecule type" value="Genomic_DNA"/>
</dbReference>
<feature type="transmembrane region" description="Helical" evidence="7">
    <location>
        <begin position="442"/>
        <end position="462"/>
    </location>
</feature>